<reference evidence="2" key="1">
    <citation type="submission" date="2023-07" db="EMBL/GenBank/DDBJ databases">
        <title>30 novel species of actinomycetes from the DSMZ collection.</title>
        <authorList>
            <person name="Nouioui I."/>
        </authorList>
    </citation>
    <scope>NUCLEOTIDE SEQUENCE [LARGE SCALE GENOMIC DNA]</scope>
    <source>
        <strain evidence="2">DSM 44918</strain>
    </source>
</reference>
<dbReference type="RefSeq" id="WP_311597264.1">
    <property type="nucleotide sequence ID" value="NZ_JAVREM010000007.1"/>
</dbReference>
<protein>
    <recommendedName>
        <fullName evidence="3">DUF4375 domain-containing protein</fullName>
    </recommendedName>
</protein>
<sequence length="124" mass="13801">MANAELLNATLHHIQEHPETWLQPYYRQGDKGCFAYHAARIAGGQLISPQHVISLPGSDTELNRNAGLAYNDAARSLGFEENDTIEIREFARRALALTEDEADDLFHSDNDLDDLTTLVAQHTA</sequence>
<comment type="caution">
    <text evidence="1">The sequence shown here is derived from an EMBL/GenBank/DDBJ whole genome shotgun (WGS) entry which is preliminary data.</text>
</comment>
<evidence type="ECO:0000313" key="2">
    <source>
        <dbReference type="Proteomes" id="UP001183420"/>
    </source>
</evidence>
<evidence type="ECO:0008006" key="3">
    <source>
        <dbReference type="Google" id="ProtNLM"/>
    </source>
</evidence>
<accession>A0ABU2LLQ6</accession>
<organism evidence="1 2">
    <name type="scientific">Streptomyces millisiae</name>
    <dbReference type="NCBI Taxonomy" id="3075542"/>
    <lineage>
        <taxon>Bacteria</taxon>
        <taxon>Bacillati</taxon>
        <taxon>Actinomycetota</taxon>
        <taxon>Actinomycetes</taxon>
        <taxon>Kitasatosporales</taxon>
        <taxon>Streptomycetaceae</taxon>
        <taxon>Streptomyces</taxon>
    </lineage>
</organism>
<name>A0ABU2LLQ6_9ACTN</name>
<dbReference type="EMBL" id="JAVREM010000007">
    <property type="protein sequence ID" value="MDT0318525.1"/>
    <property type="molecule type" value="Genomic_DNA"/>
</dbReference>
<proteinExistence type="predicted"/>
<evidence type="ECO:0000313" key="1">
    <source>
        <dbReference type="EMBL" id="MDT0318525.1"/>
    </source>
</evidence>
<keyword evidence="2" id="KW-1185">Reference proteome</keyword>
<gene>
    <name evidence="1" type="ORF">RNC47_09280</name>
</gene>
<dbReference type="Proteomes" id="UP001183420">
    <property type="component" value="Unassembled WGS sequence"/>
</dbReference>